<gene>
    <name evidence="2" type="ORF">B0T10DRAFT_550117</name>
</gene>
<feature type="chain" id="PRO_5040183515" evidence="1">
    <location>
        <begin position="22"/>
        <end position="228"/>
    </location>
</feature>
<comment type="caution">
    <text evidence="2">The sequence shown here is derived from an EMBL/GenBank/DDBJ whole genome shotgun (WGS) entry which is preliminary data.</text>
</comment>
<keyword evidence="1" id="KW-0732">Signal</keyword>
<evidence type="ECO:0000256" key="1">
    <source>
        <dbReference type="SAM" id="SignalP"/>
    </source>
</evidence>
<name>A0A9P9AJY7_9HYPO</name>
<evidence type="ECO:0000313" key="3">
    <source>
        <dbReference type="Proteomes" id="UP000777438"/>
    </source>
</evidence>
<protein>
    <submittedName>
        <fullName evidence="2">Uncharacterized protein</fullName>
    </submittedName>
</protein>
<dbReference type="AlphaFoldDB" id="A0A9P9AJY7"/>
<dbReference type="OrthoDB" id="5103861at2759"/>
<reference evidence="2 3" key="1">
    <citation type="journal article" date="2021" name="Nat. Commun.">
        <title>Genetic determinants of endophytism in the Arabidopsis root mycobiome.</title>
        <authorList>
            <person name="Mesny F."/>
            <person name="Miyauchi S."/>
            <person name="Thiergart T."/>
            <person name="Pickel B."/>
            <person name="Atanasova L."/>
            <person name="Karlsson M."/>
            <person name="Huettel B."/>
            <person name="Barry K.W."/>
            <person name="Haridas S."/>
            <person name="Chen C."/>
            <person name="Bauer D."/>
            <person name="Andreopoulos W."/>
            <person name="Pangilinan J."/>
            <person name="LaButti K."/>
            <person name="Riley R."/>
            <person name="Lipzen A."/>
            <person name="Clum A."/>
            <person name="Drula E."/>
            <person name="Henrissat B."/>
            <person name="Kohler A."/>
            <person name="Grigoriev I.V."/>
            <person name="Martin F.M."/>
            <person name="Hacquard S."/>
        </authorList>
    </citation>
    <scope>NUCLEOTIDE SEQUENCE [LARGE SCALE GENOMIC DNA]</scope>
    <source>
        <strain evidence="2 3">MPI-CAGE-CH-0241</strain>
    </source>
</reference>
<proteinExistence type="predicted"/>
<accession>A0A9P9AJY7</accession>
<feature type="signal peptide" evidence="1">
    <location>
        <begin position="1"/>
        <end position="21"/>
    </location>
</feature>
<sequence>MHLIRALCLVGLFGALSTQQAQDPSISAPSNAIYGQSVLLQFSGTHPPFFLSVTPGDQFGTPPLETIGPVVGTSYSWFVDISPGTLVSLTIRDALGDLAQSDSFTIAPAATTLITTTDSAGNNFTVTGEIIISGNISTTVPCRTVITTNAAGVTVTSTETGSSVLPTELQKEKPNSHALSPFATTPLTPTASISTPTVTAGVGMLDWSNAALVSVEISGLLTIFLVLL</sequence>
<dbReference type="Proteomes" id="UP000777438">
    <property type="component" value="Unassembled WGS sequence"/>
</dbReference>
<organism evidence="2 3">
    <name type="scientific">Thelonectria olida</name>
    <dbReference type="NCBI Taxonomy" id="1576542"/>
    <lineage>
        <taxon>Eukaryota</taxon>
        <taxon>Fungi</taxon>
        <taxon>Dikarya</taxon>
        <taxon>Ascomycota</taxon>
        <taxon>Pezizomycotina</taxon>
        <taxon>Sordariomycetes</taxon>
        <taxon>Hypocreomycetidae</taxon>
        <taxon>Hypocreales</taxon>
        <taxon>Nectriaceae</taxon>
        <taxon>Thelonectria</taxon>
    </lineage>
</organism>
<dbReference type="EMBL" id="JAGPYM010000016">
    <property type="protein sequence ID" value="KAH6886358.1"/>
    <property type="molecule type" value="Genomic_DNA"/>
</dbReference>
<keyword evidence="3" id="KW-1185">Reference proteome</keyword>
<evidence type="ECO:0000313" key="2">
    <source>
        <dbReference type="EMBL" id="KAH6886358.1"/>
    </source>
</evidence>